<evidence type="ECO:0000313" key="3">
    <source>
        <dbReference type="Proteomes" id="UP000033452"/>
    </source>
</evidence>
<gene>
    <name evidence="2" type="ORF">TW77_23630</name>
</gene>
<sequence>MYIVKLLFKTATLDQEKFPKFIRVNPGDITLKFVFDNIRNVGIAAALFYCGALIFRGEPLRVFFDLAYSQVFVSLAICLLSFVLWSLNLLQAAFAIIGQKERPIVFIGIVLFLLQAAMGIVFFTHIDAFFDG</sequence>
<name>A0A0F4Q997_9GAMM</name>
<keyword evidence="3" id="KW-1185">Reference proteome</keyword>
<dbReference type="PATRIC" id="fig|43658.5.peg.5029"/>
<protein>
    <submittedName>
        <fullName evidence="2">Uncharacterized protein</fullName>
    </submittedName>
</protein>
<evidence type="ECO:0000313" key="2">
    <source>
        <dbReference type="EMBL" id="KJZ04218.1"/>
    </source>
</evidence>
<keyword evidence="1" id="KW-1133">Transmembrane helix</keyword>
<keyword evidence="1" id="KW-0472">Membrane</keyword>
<keyword evidence="1" id="KW-0812">Transmembrane</keyword>
<feature type="transmembrane region" description="Helical" evidence="1">
    <location>
        <begin position="38"/>
        <end position="55"/>
    </location>
</feature>
<dbReference type="Proteomes" id="UP000033452">
    <property type="component" value="Unassembled WGS sequence"/>
</dbReference>
<dbReference type="AlphaFoldDB" id="A0A0F4Q997"/>
<reference evidence="2 3" key="1">
    <citation type="journal article" date="2015" name="BMC Genomics">
        <title>Genome mining reveals unlocked bioactive potential of marine Gram-negative bacteria.</title>
        <authorList>
            <person name="Machado H."/>
            <person name="Sonnenschein E.C."/>
            <person name="Melchiorsen J."/>
            <person name="Gram L."/>
        </authorList>
    </citation>
    <scope>NUCLEOTIDE SEQUENCE [LARGE SCALE GENOMIC DNA]</scope>
    <source>
        <strain evidence="2 3">S2471</strain>
    </source>
</reference>
<organism evidence="2 3">
    <name type="scientific">Pseudoalteromonas rubra</name>
    <dbReference type="NCBI Taxonomy" id="43658"/>
    <lineage>
        <taxon>Bacteria</taxon>
        <taxon>Pseudomonadati</taxon>
        <taxon>Pseudomonadota</taxon>
        <taxon>Gammaproteobacteria</taxon>
        <taxon>Alteromonadales</taxon>
        <taxon>Pseudoalteromonadaceae</taxon>
        <taxon>Pseudoalteromonas</taxon>
    </lineage>
</organism>
<comment type="caution">
    <text evidence="2">The sequence shown here is derived from an EMBL/GenBank/DDBJ whole genome shotgun (WGS) entry which is preliminary data.</text>
</comment>
<feature type="transmembrane region" description="Helical" evidence="1">
    <location>
        <begin position="67"/>
        <end position="97"/>
    </location>
</feature>
<proteinExistence type="predicted"/>
<dbReference type="EMBL" id="JXYA01000100">
    <property type="protein sequence ID" value="KJZ04218.1"/>
    <property type="molecule type" value="Genomic_DNA"/>
</dbReference>
<dbReference type="RefSeq" id="WP_046007429.1">
    <property type="nucleotide sequence ID" value="NZ_JXYA01000100.1"/>
</dbReference>
<evidence type="ECO:0000256" key="1">
    <source>
        <dbReference type="SAM" id="Phobius"/>
    </source>
</evidence>
<feature type="transmembrane region" description="Helical" evidence="1">
    <location>
        <begin position="104"/>
        <end position="126"/>
    </location>
</feature>
<accession>A0A0F4Q997</accession>
<dbReference type="OrthoDB" id="9992694at2"/>